<evidence type="ECO:0000256" key="7">
    <source>
        <dbReference type="SAM" id="SignalP"/>
    </source>
</evidence>
<accession>A0A9W9QMG1</accession>
<gene>
    <name evidence="8" type="ORF">N7541_009815</name>
</gene>
<name>A0A9W9QMG1_PENBR</name>
<keyword evidence="5" id="KW-1015">Disulfide bond</keyword>
<organism evidence="8 9">
    <name type="scientific">Penicillium brevicompactum</name>
    <dbReference type="NCBI Taxonomy" id="5074"/>
    <lineage>
        <taxon>Eukaryota</taxon>
        <taxon>Fungi</taxon>
        <taxon>Dikarya</taxon>
        <taxon>Ascomycota</taxon>
        <taxon>Pezizomycotina</taxon>
        <taxon>Eurotiomycetes</taxon>
        <taxon>Eurotiomycetidae</taxon>
        <taxon>Eurotiales</taxon>
        <taxon>Aspergillaceae</taxon>
        <taxon>Penicillium</taxon>
    </lineage>
</organism>
<dbReference type="PANTHER" id="PTHR11742">
    <property type="entry name" value="MANNOSYL-OLIGOSACCHARIDE ALPHA-1,2-MANNOSIDASE-RELATED"/>
    <property type="match status" value="1"/>
</dbReference>
<evidence type="ECO:0000313" key="9">
    <source>
        <dbReference type="Proteomes" id="UP001148299"/>
    </source>
</evidence>
<reference evidence="8" key="2">
    <citation type="journal article" date="2023" name="IMA Fungus">
        <title>Comparative genomic study of the Penicillium genus elucidates a diverse pangenome and 15 lateral gene transfer events.</title>
        <authorList>
            <person name="Petersen C."/>
            <person name="Sorensen T."/>
            <person name="Nielsen M.R."/>
            <person name="Sondergaard T.E."/>
            <person name="Sorensen J.L."/>
            <person name="Fitzpatrick D.A."/>
            <person name="Frisvad J.C."/>
            <person name="Nielsen K.L."/>
        </authorList>
    </citation>
    <scope>NUCLEOTIDE SEQUENCE</scope>
    <source>
        <strain evidence="8">IBT 35675</strain>
    </source>
</reference>
<keyword evidence="7" id="KW-0732">Signal</keyword>
<evidence type="ECO:0000256" key="2">
    <source>
        <dbReference type="ARBA" id="ARBA00004922"/>
    </source>
</evidence>
<dbReference type="InterPro" id="IPR050749">
    <property type="entry name" value="Glycosyl_Hydrolase_47"/>
</dbReference>
<comment type="similarity">
    <text evidence="3 6">Belongs to the glycosyl hydrolase 47 family.</text>
</comment>
<comment type="caution">
    <text evidence="8">The sequence shown here is derived from an EMBL/GenBank/DDBJ whole genome shotgun (WGS) entry which is preliminary data.</text>
</comment>
<feature type="signal peptide" evidence="7">
    <location>
        <begin position="1"/>
        <end position="23"/>
    </location>
</feature>
<dbReference type="InterPro" id="IPR012341">
    <property type="entry name" value="6hp_glycosidase-like_sf"/>
</dbReference>
<dbReference type="GO" id="GO:0005975">
    <property type="term" value="P:carbohydrate metabolic process"/>
    <property type="evidence" value="ECO:0007669"/>
    <property type="project" value="InterPro"/>
</dbReference>
<dbReference type="GO" id="GO:0005783">
    <property type="term" value="C:endoplasmic reticulum"/>
    <property type="evidence" value="ECO:0007669"/>
    <property type="project" value="TreeGrafter"/>
</dbReference>
<evidence type="ECO:0000256" key="4">
    <source>
        <dbReference type="ARBA" id="ARBA00022801"/>
    </source>
</evidence>
<dbReference type="Gene3D" id="1.50.10.10">
    <property type="match status" value="1"/>
</dbReference>
<dbReference type="SUPFAM" id="SSF48225">
    <property type="entry name" value="Seven-hairpin glycosidases"/>
    <property type="match status" value="1"/>
</dbReference>
<dbReference type="GO" id="GO:0005509">
    <property type="term" value="F:calcium ion binding"/>
    <property type="evidence" value="ECO:0007669"/>
    <property type="project" value="InterPro"/>
</dbReference>
<evidence type="ECO:0000256" key="3">
    <source>
        <dbReference type="ARBA" id="ARBA00007658"/>
    </source>
</evidence>
<dbReference type="EC" id="3.2.1.-" evidence="6"/>
<keyword evidence="6" id="KW-0326">Glycosidase</keyword>
<comment type="cofactor">
    <cofactor evidence="1">
        <name>Ca(2+)</name>
        <dbReference type="ChEBI" id="CHEBI:29108"/>
    </cofactor>
</comment>
<dbReference type="AlphaFoldDB" id="A0A9W9QMG1"/>
<proteinExistence type="inferred from homology"/>
<dbReference type="GO" id="GO:0016020">
    <property type="term" value="C:membrane"/>
    <property type="evidence" value="ECO:0007669"/>
    <property type="project" value="InterPro"/>
</dbReference>
<comment type="pathway">
    <text evidence="2">Protein modification; protein glycosylation.</text>
</comment>
<evidence type="ECO:0000256" key="6">
    <source>
        <dbReference type="RuleBase" id="RU361193"/>
    </source>
</evidence>
<evidence type="ECO:0000313" key="8">
    <source>
        <dbReference type="EMBL" id="KAJ5340691.1"/>
    </source>
</evidence>
<sequence length="246" mass="27522">MGRARRQALGAFFAVILLLLTYRRYHPNDGQGHITKPTAVAISTQQQESNQKSIAGPQSQVLWSHMPLRYPVVEIQQVTTESRNLPKVQSIHSETFHSQPSTQQARRLVIKETFERSWRSYQSLAWAADGLAPVSGTPINGGGWSFKLLETLDTLWIMEMYEDFELAVAAVTQVNFELTPSSEINTHDTSIRLLGGLLAAYDLSNDGRLLAKCVELGDMLYAAFDTPNRMPTIRDPKFELAVECAV</sequence>
<dbReference type="InterPro" id="IPR001382">
    <property type="entry name" value="Glyco_hydro_47"/>
</dbReference>
<dbReference type="Proteomes" id="UP001148299">
    <property type="component" value="Unassembled WGS sequence"/>
</dbReference>
<keyword evidence="4 6" id="KW-0378">Hydrolase</keyword>
<keyword evidence="9" id="KW-1185">Reference proteome</keyword>
<dbReference type="Pfam" id="PF01532">
    <property type="entry name" value="Glyco_hydro_47"/>
    <property type="match status" value="1"/>
</dbReference>
<dbReference type="GO" id="GO:0004571">
    <property type="term" value="F:mannosyl-oligosaccharide 1,2-alpha-mannosidase activity"/>
    <property type="evidence" value="ECO:0007669"/>
    <property type="project" value="InterPro"/>
</dbReference>
<feature type="chain" id="PRO_5040879760" description="alpha-1,2-Mannosidase" evidence="7">
    <location>
        <begin position="24"/>
        <end position="246"/>
    </location>
</feature>
<evidence type="ECO:0000256" key="5">
    <source>
        <dbReference type="ARBA" id="ARBA00023157"/>
    </source>
</evidence>
<dbReference type="GO" id="GO:0036503">
    <property type="term" value="P:ERAD pathway"/>
    <property type="evidence" value="ECO:0007669"/>
    <property type="project" value="UniProtKB-ARBA"/>
</dbReference>
<dbReference type="PRINTS" id="PR00747">
    <property type="entry name" value="GLYHDRLASE47"/>
</dbReference>
<dbReference type="EMBL" id="JAPZBR010000008">
    <property type="protein sequence ID" value="KAJ5340691.1"/>
    <property type="molecule type" value="Genomic_DNA"/>
</dbReference>
<evidence type="ECO:0000256" key="1">
    <source>
        <dbReference type="ARBA" id="ARBA00001913"/>
    </source>
</evidence>
<reference evidence="8" key="1">
    <citation type="submission" date="2022-12" db="EMBL/GenBank/DDBJ databases">
        <authorList>
            <person name="Petersen C."/>
        </authorList>
    </citation>
    <scope>NUCLEOTIDE SEQUENCE</scope>
    <source>
        <strain evidence="8">IBT 35675</strain>
    </source>
</reference>
<dbReference type="InterPro" id="IPR036026">
    <property type="entry name" value="Seven-hairpin_glycosidases"/>
</dbReference>
<protein>
    <recommendedName>
        <fullName evidence="6">alpha-1,2-Mannosidase</fullName>
        <ecNumber evidence="6">3.2.1.-</ecNumber>
    </recommendedName>
</protein>
<dbReference type="PANTHER" id="PTHR11742:SF89">
    <property type="entry name" value="ALPHA-1,2-MANNOSIDASE"/>
    <property type="match status" value="1"/>
</dbReference>